<protein>
    <submittedName>
        <fullName evidence="1">Uncharacterized protein</fullName>
    </submittedName>
</protein>
<evidence type="ECO:0000313" key="1">
    <source>
        <dbReference type="EMBL" id="KAJ8113836.1"/>
    </source>
</evidence>
<name>A0ACC2IF52_9PLEO</name>
<keyword evidence="2" id="KW-1185">Reference proteome</keyword>
<gene>
    <name evidence="1" type="ORF">OPT61_g4126</name>
</gene>
<accession>A0ACC2IF52</accession>
<evidence type="ECO:0000313" key="2">
    <source>
        <dbReference type="Proteomes" id="UP001153331"/>
    </source>
</evidence>
<proteinExistence type="predicted"/>
<comment type="caution">
    <text evidence="1">The sequence shown here is derived from an EMBL/GenBank/DDBJ whole genome shotgun (WGS) entry which is preliminary data.</text>
</comment>
<organism evidence="1 2">
    <name type="scientific">Boeremia exigua</name>
    <dbReference type="NCBI Taxonomy" id="749465"/>
    <lineage>
        <taxon>Eukaryota</taxon>
        <taxon>Fungi</taxon>
        <taxon>Dikarya</taxon>
        <taxon>Ascomycota</taxon>
        <taxon>Pezizomycotina</taxon>
        <taxon>Dothideomycetes</taxon>
        <taxon>Pleosporomycetidae</taxon>
        <taxon>Pleosporales</taxon>
        <taxon>Pleosporineae</taxon>
        <taxon>Didymellaceae</taxon>
        <taxon>Boeremia</taxon>
    </lineage>
</organism>
<dbReference type="Proteomes" id="UP001153331">
    <property type="component" value="Unassembled WGS sequence"/>
</dbReference>
<sequence length="221" mass="23285">MANMLNTWSLSVYSQLVWLGTFINDFILQMILQMQAKADHVINSNYMLSKWLSSSPCGLVSEVTAFIAVGIIGVVLLCFSSWKIKRASAALKASQDLQPTAHAHASRADSQPNDATATPPPATPIPRKQANSSASTVSSSGSSTSSSSSPSNPSQRNFSHLAQDAPVSYATLQRDGVLDAVGTPTKKYSPARKSGSPGFSPTRIWGHDGSTGSSPYGGPVN</sequence>
<reference evidence="1" key="1">
    <citation type="submission" date="2022-11" db="EMBL/GenBank/DDBJ databases">
        <title>Genome Sequence of Boeremia exigua.</title>
        <authorList>
            <person name="Buettner E."/>
        </authorList>
    </citation>
    <scope>NUCLEOTIDE SEQUENCE</scope>
    <source>
        <strain evidence="1">CU02</strain>
    </source>
</reference>
<dbReference type="EMBL" id="JAPHNI010000228">
    <property type="protein sequence ID" value="KAJ8113836.1"/>
    <property type="molecule type" value="Genomic_DNA"/>
</dbReference>